<keyword evidence="4 7" id="KW-0812">Transmembrane</keyword>
<dbReference type="InterPro" id="IPR049142">
    <property type="entry name" value="MS_channel_1st"/>
</dbReference>
<dbReference type="SUPFAM" id="SSF82689">
    <property type="entry name" value="Mechanosensitive channel protein MscS (YggB), C-terminal domain"/>
    <property type="match status" value="1"/>
</dbReference>
<dbReference type="GO" id="GO:0008381">
    <property type="term" value="F:mechanosensitive monoatomic ion channel activity"/>
    <property type="evidence" value="ECO:0007669"/>
    <property type="project" value="UniProtKB-ARBA"/>
</dbReference>
<dbReference type="SUPFAM" id="SSF50182">
    <property type="entry name" value="Sm-like ribonucleoproteins"/>
    <property type="match status" value="1"/>
</dbReference>
<dbReference type="InterPro" id="IPR049278">
    <property type="entry name" value="MS_channel_C"/>
</dbReference>
<reference evidence="11 12" key="1">
    <citation type="submission" date="2015-03" db="EMBL/GenBank/DDBJ databases">
        <title>Genome assembly of Sandaracinus amylolyticus DSM 53668.</title>
        <authorList>
            <person name="Sharma G."/>
            <person name="Subramanian S."/>
        </authorList>
    </citation>
    <scope>NUCLEOTIDE SEQUENCE [LARGE SCALE GENOMIC DNA]</scope>
    <source>
        <strain evidence="11 12">DSM 53668</strain>
    </source>
</reference>
<keyword evidence="5 7" id="KW-1133">Transmembrane helix</keyword>
<dbReference type="RefSeq" id="WP_075097645.1">
    <property type="nucleotide sequence ID" value="NZ_CP011125.1"/>
</dbReference>
<dbReference type="Gene3D" id="1.10.287.1260">
    <property type="match status" value="1"/>
</dbReference>
<evidence type="ECO:0000256" key="4">
    <source>
        <dbReference type="ARBA" id="ARBA00022692"/>
    </source>
</evidence>
<feature type="transmembrane region" description="Helical" evidence="7">
    <location>
        <begin position="132"/>
        <end position="152"/>
    </location>
</feature>
<dbReference type="InterPro" id="IPR006685">
    <property type="entry name" value="MscS_channel_2nd"/>
</dbReference>
<dbReference type="Proteomes" id="UP000034883">
    <property type="component" value="Chromosome"/>
</dbReference>
<comment type="subcellular location">
    <subcellularLocation>
        <location evidence="1">Cell membrane</location>
        <topology evidence="1">Multi-pass membrane protein</topology>
    </subcellularLocation>
</comment>
<keyword evidence="6 7" id="KW-0472">Membrane</keyword>
<comment type="similarity">
    <text evidence="2">Belongs to the MscS (TC 1.A.23) family.</text>
</comment>
<evidence type="ECO:0000259" key="9">
    <source>
        <dbReference type="Pfam" id="PF21082"/>
    </source>
</evidence>
<keyword evidence="12" id="KW-1185">Reference proteome</keyword>
<evidence type="ECO:0000313" key="11">
    <source>
        <dbReference type="EMBL" id="AKF08491.1"/>
    </source>
</evidence>
<dbReference type="InterPro" id="IPR011014">
    <property type="entry name" value="MscS_channel_TM-2"/>
</dbReference>
<dbReference type="PANTHER" id="PTHR30566:SF25">
    <property type="entry name" value="INNER MEMBRANE PROTEIN"/>
    <property type="match status" value="1"/>
</dbReference>
<evidence type="ECO:0000259" key="8">
    <source>
        <dbReference type="Pfam" id="PF00924"/>
    </source>
</evidence>
<dbReference type="Pfam" id="PF21082">
    <property type="entry name" value="MS_channel_3rd"/>
    <property type="match status" value="1"/>
</dbReference>
<dbReference type="Gene3D" id="2.30.30.60">
    <property type="match status" value="1"/>
</dbReference>
<dbReference type="GO" id="GO:0005886">
    <property type="term" value="C:plasma membrane"/>
    <property type="evidence" value="ECO:0007669"/>
    <property type="project" value="UniProtKB-SubCell"/>
</dbReference>
<dbReference type="Pfam" id="PF00924">
    <property type="entry name" value="MS_channel_2nd"/>
    <property type="match status" value="1"/>
</dbReference>
<evidence type="ECO:0000256" key="2">
    <source>
        <dbReference type="ARBA" id="ARBA00008017"/>
    </source>
</evidence>
<keyword evidence="3" id="KW-1003">Cell membrane</keyword>
<evidence type="ECO:0000256" key="6">
    <source>
        <dbReference type="ARBA" id="ARBA00023136"/>
    </source>
</evidence>
<name>A0A0F6YK54_9BACT</name>
<dbReference type="KEGG" id="samy:DB32_005640"/>
<organism evidence="11 12">
    <name type="scientific">Sandaracinus amylolyticus</name>
    <dbReference type="NCBI Taxonomy" id="927083"/>
    <lineage>
        <taxon>Bacteria</taxon>
        <taxon>Pseudomonadati</taxon>
        <taxon>Myxococcota</taxon>
        <taxon>Polyangia</taxon>
        <taxon>Polyangiales</taxon>
        <taxon>Sandaracinaceae</taxon>
        <taxon>Sandaracinus</taxon>
    </lineage>
</organism>
<feature type="transmembrane region" description="Helical" evidence="7">
    <location>
        <begin position="90"/>
        <end position="111"/>
    </location>
</feature>
<feature type="domain" description="Mechanosensitive ion channel MscS" evidence="8">
    <location>
        <begin position="178"/>
        <end position="245"/>
    </location>
</feature>
<evidence type="ECO:0000259" key="10">
    <source>
        <dbReference type="Pfam" id="PF21088"/>
    </source>
</evidence>
<feature type="domain" description="Mechanosensitive ion channel transmembrane helices 2/3" evidence="10">
    <location>
        <begin position="138"/>
        <end position="177"/>
    </location>
</feature>
<sequence length="353" mass="38616">MEELLDIRFFGNPLLRWGIALLVAAAVIAALVIAKRLAVSRLAKLSDRTATRLDDVVVKVIEQTSTMTILVAGVAAGVRSLDLPRDGDLWLGRVMIIVLAIQVGSWITNAVRLLLETRVGVDVQPGQRTMGAALGFATNLVVWAVLVLLVLSNFGVEVSTLVAGLGIGGIAAALAVQNVLGDLFAAFSIYVDRPFDLGDFVIVDTYMGTVEKIGWRSTQLRSLSGEMIVLANSDLSRARIRNFKRMSERRAVVTFGVQYDTPNAKLAAIPGIVRQTIEAIEGLRFDRSHFVKLGESSLDFETVFYVTTPDFNAFADRQQQLLLSLHRRFEDEGISFAFPTRTVVVQREAPIEG</sequence>
<feature type="domain" description="Mechanosensitive ion channel MscS C-terminal" evidence="9">
    <location>
        <begin position="252"/>
        <end position="336"/>
    </location>
</feature>
<accession>A0A0F6YK54</accession>
<dbReference type="InterPro" id="IPR023408">
    <property type="entry name" value="MscS_beta-dom_sf"/>
</dbReference>
<feature type="transmembrane region" description="Helical" evidence="7">
    <location>
        <begin position="14"/>
        <end position="35"/>
    </location>
</feature>
<evidence type="ECO:0000256" key="3">
    <source>
        <dbReference type="ARBA" id="ARBA00022475"/>
    </source>
</evidence>
<dbReference type="PANTHER" id="PTHR30566">
    <property type="entry name" value="YNAI-RELATED MECHANOSENSITIVE ION CHANNEL"/>
    <property type="match status" value="1"/>
</dbReference>
<dbReference type="Pfam" id="PF21088">
    <property type="entry name" value="MS_channel_1st"/>
    <property type="match status" value="1"/>
</dbReference>
<dbReference type="AlphaFoldDB" id="A0A0F6YK54"/>
<dbReference type="Gene3D" id="3.30.70.100">
    <property type="match status" value="1"/>
</dbReference>
<dbReference type="SUPFAM" id="SSF82861">
    <property type="entry name" value="Mechanosensitive channel protein MscS (YggB), transmembrane region"/>
    <property type="match status" value="1"/>
</dbReference>
<gene>
    <name evidence="11" type="ORF">DB32_005640</name>
</gene>
<dbReference type="InterPro" id="IPR011066">
    <property type="entry name" value="MscS_channel_C_sf"/>
</dbReference>
<protein>
    <submittedName>
        <fullName evidence="11">Potassium efflux system KefA protein / Small-conductance mechanosensitive channel</fullName>
    </submittedName>
</protein>
<evidence type="ECO:0000313" key="12">
    <source>
        <dbReference type="Proteomes" id="UP000034883"/>
    </source>
</evidence>
<dbReference type="EMBL" id="CP011125">
    <property type="protein sequence ID" value="AKF08491.1"/>
    <property type="molecule type" value="Genomic_DNA"/>
</dbReference>
<evidence type="ECO:0000256" key="1">
    <source>
        <dbReference type="ARBA" id="ARBA00004651"/>
    </source>
</evidence>
<evidence type="ECO:0000256" key="7">
    <source>
        <dbReference type="SAM" id="Phobius"/>
    </source>
</evidence>
<evidence type="ECO:0000256" key="5">
    <source>
        <dbReference type="ARBA" id="ARBA00022989"/>
    </source>
</evidence>
<dbReference type="STRING" id="927083.DB32_005640"/>
<feature type="transmembrane region" description="Helical" evidence="7">
    <location>
        <begin position="158"/>
        <end position="180"/>
    </location>
</feature>
<proteinExistence type="inferred from homology"/>
<dbReference type="InterPro" id="IPR010920">
    <property type="entry name" value="LSM_dom_sf"/>
</dbReference>